<organism evidence="9 10">
    <name type="scientific">Pseudomonas asturiensis</name>
    <dbReference type="NCBI Taxonomy" id="1190415"/>
    <lineage>
        <taxon>Bacteria</taxon>
        <taxon>Pseudomonadati</taxon>
        <taxon>Pseudomonadota</taxon>
        <taxon>Gammaproteobacteria</taxon>
        <taxon>Pseudomonadales</taxon>
        <taxon>Pseudomonadaceae</taxon>
        <taxon>Pseudomonas</taxon>
    </lineage>
</organism>
<keyword evidence="7 9" id="KW-0418">Kinase</keyword>
<gene>
    <name evidence="9" type="ORF">SAMN05216593_101514</name>
</gene>
<evidence type="ECO:0000256" key="7">
    <source>
        <dbReference type="RuleBase" id="RU004347"/>
    </source>
</evidence>
<dbReference type="EC" id="2.7.1.25" evidence="3 7"/>
<dbReference type="InterPro" id="IPR059117">
    <property type="entry name" value="APS_kinase_dom"/>
</dbReference>
<keyword evidence="6 7" id="KW-0067">ATP-binding</keyword>
<comment type="similarity">
    <text evidence="7">Belongs to the APS kinase family.</text>
</comment>
<dbReference type="SUPFAM" id="SSF52540">
    <property type="entry name" value="P-loop containing nucleoside triphosphate hydrolases"/>
    <property type="match status" value="1"/>
</dbReference>
<dbReference type="EMBL" id="FRDA01000001">
    <property type="protein sequence ID" value="SHM55693.1"/>
    <property type="molecule type" value="Genomic_DNA"/>
</dbReference>
<evidence type="ECO:0000256" key="3">
    <source>
        <dbReference type="ARBA" id="ARBA00012121"/>
    </source>
</evidence>
<dbReference type="GO" id="GO:0004781">
    <property type="term" value="F:sulfate adenylyltransferase (ATP) activity"/>
    <property type="evidence" value="ECO:0007669"/>
    <property type="project" value="TreeGrafter"/>
</dbReference>
<dbReference type="GO" id="GO:0005737">
    <property type="term" value="C:cytoplasm"/>
    <property type="evidence" value="ECO:0007669"/>
    <property type="project" value="TreeGrafter"/>
</dbReference>
<dbReference type="InterPro" id="IPR027417">
    <property type="entry name" value="P-loop_NTPase"/>
</dbReference>
<proteinExistence type="inferred from homology"/>
<name>A0A1M7JSJ5_9PSED</name>
<feature type="domain" description="APS kinase" evidence="8">
    <location>
        <begin position="16"/>
        <end position="162"/>
    </location>
</feature>
<dbReference type="Pfam" id="PF01583">
    <property type="entry name" value="APS_kinase"/>
    <property type="match status" value="1"/>
</dbReference>
<dbReference type="GO" id="GO:0019379">
    <property type="term" value="P:sulfate assimilation, phosphoadenylyl sulfate reduction by phosphoadenylyl-sulfate reductase (thioredoxin)"/>
    <property type="evidence" value="ECO:0007669"/>
    <property type="project" value="TreeGrafter"/>
</dbReference>
<keyword evidence="4 7" id="KW-0808">Transferase</keyword>
<dbReference type="InterPro" id="IPR002891">
    <property type="entry name" value="APS"/>
</dbReference>
<dbReference type="GO" id="GO:0005524">
    <property type="term" value="F:ATP binding"/>
    <property type="evidence" value="ECO:0007669"/>
    <property type="project" value="UniProtKB-KW"/>
</dbReference>
<accession>A0A1M7JSJ5</accession>
<dbReference type="GO" id="GO:0010134">
    <property type="term" value="P:sulfate assimilation via adenylyl sulfate reduction"/>
    <property type="evidence" value="ECO:0007669"/>
    <property type="project" value="TreeGrafter"/>
</dbReference>
<dbReference type="GO" id="GO:0004020">
    <property type="term" value="F:adenylylsulfate kinase activity"/>
    <property type="evidence" value="ECO:0007669"/>
    <property type="project" value="UniProtKB-EC"/>
</dbReference>
<dbReference type="NCBIfam" id="NF003013">
    <property type="entry name" value="PRK03846.1"/>
    <property type="match status" value="1"/>
</dbReference>
<dbReference type="InterPro" id="IPR050512">
    <property type="entry name" value="Sulf_AdTrans/APS_kinase"/>
</dbReference>
<comment type="catalytic activity">
    <reaction evidence="1 7">
        <text>adenosine 5'-phosphosulfate + ATP = 3'-phosphoadenylyl sulfate + ADP + H(+)</text>
        <dbReference type="Rhea" id="RHEA:24152"/>
        <dbReference type="ChEBI" id="CHEBI:15378"/>
        <dbReference type="ChEBI" id="CHEBI:30616"/>
        <dbReference type="ChEBI" id="CHEBI:58243"/>
        <dbReference type="ChEBI" id="CHEBI:58339"/>
        <dbReference type="ChEBI" id="CHEBI:456216"/>
        <dbReference type="EC" id="2.7.1.25"/>
    </reaction>
</comment>
<dbReference type="STRING" id="1190415.SAMN05216593_101514"/>
<evidence type="ECO:0000256" key="1">
    <source>
        <dbReference type="ARBA" id="ARBA00001823"/>
    </source>
</evidence>
<dbReference type="OrthoDB" id="9804504at2"/>
<dbReference type="RefSeq" id="WP_073162129.1">
    <property type="nucleotide sequence ID" value="NZ_FRDA01000001.1"/>
</dbReference>
<reference evidence="9 10" key="1">
    <citation type="submission" date="2016-11" db="EMBL/GenBank/DDBJ databases">
        <authorList>
            <person name="Jaros S."/>
            <person name="Januszkiewicz K."/>
            <person name="Wedrychowicz H."/>
        </authorList>
    </citation>
    <scope>NUCLEOTIDE SEQUENCE [LARGE SCALE GENOMIC DNA]</scope>
    <source>
        <strain evidence="9 10">LMG 26898</strain>
    </source>
</reference>
<evidence type="ECO:0000256" key="6">
    <source>
        <dbReference type="ARBA" id="ARBA00022840"/>
    </source>
</evidence>
<comment type="pathway">
    <text evidence="2 7">Sulfur metabolism; hydrogen sulfide biosynthesis; sulfite from sulfate: step 2/3.</text>
</comment>
<evidence type="ECO:0000256" key="4">
    <source>
        <dbReference type="ARBA" id="ARBA00022679"/>
    </source>
</evidence>
<evidence type="ECO:0000259" key="8">
    <source>
        <dbReference type="Pfam" id="PF01583"/>
    </source>
</evidence>
<dbReference type="CDD" id="cd02027">
    <property type="entry name" value="APSK"/>
    <property type="match status" value="1"/>
</dbReference>
<dbReference type="GO" id="GO:0070814">
    <property type="term" value="P:hydrogen sulfide biosynthetic process"/>
    <property type="evidence" value="ECO:0007669"/>
    <property type="project" value="UniProtKB-UniPathway"/>
</dbReference>
<evidence type="ECO:0000313" key="10">
    <source>
        <dbReference type="Proteomes" id="UP000183983"/>
    </source>
</evidence>
<evidence type="ECO:0000256" key="2">
    <source>
        <dbReference type="ARBA" id="ARBA00004806"/>
    </source>
</evidence>
<evidence type="ECO:0000256" key="5">
    <source>
        <dbReference type="ARBA" id="ARBA00022741"/>
    </source>
</evidence>
<dbReference type="AlphaFoldDB" id="A0A1M7JSJ5"/>
<dbReference type="NCBIfam" id="TIGR00455">
    <property type="entry name" value="apsK"/>
    <property type="match status" value="1"/>
</dbReference>
<dbReference type="PANTHER" id="PTHR42700">
    <property type="entry name" value="SULFATE ADENYLYLTRANSFERASE"/>
    <property type="match status" value="1"/>
</dbReference>
<comment type="function">
    <text evidence="7">Catalyzes the synthesis of activated sulfate.</text>
</comment>
<sequence>MTADATDHVTRCTPSHVFWLTGLPAAGKTTLARALEQRLKLAGQGAVVLDGDELRRGLCADLGMDDQGRRENIRRAGEVAALLQRAGLHVICAFVSPFAEDRQRVRGLFAEGLFTEVHVSTSLKECMRRDPKGLYGRARRGELHNLTGWDAPFEVPQQAEFSYDSEHADSEWILDALLKRAMGLSSGMLPGVPVD</sequence>
<protein>
    <recommendedName>
        <fullName evidence="3 7">Adenylyl-sulfate kinase</fullName>
        <ecNumber evidence="3 7">2.7.1.25</ecNumber>
    </recommendedName>
</protein>
<evidence type="ECO:0000313" key="9">
    <source>
        <dbReference type="EMBL" id="SHM55693.1"/>
    </source>
</evidence>
<dbReference type="UniPathway" id="UPA00140">
    <property type="reaction ID" value="UER00205"/>
</dbReference>
<dbReference type="PANTHER" id="PTHR42700:SF1">
    <property type="entry name" value="SULFATE ADENYLYLTRANSFERASE"/>
    <property type="match status" value="1"/>
</dbReference>
<keyword evidence="5 7" id="KW-0547">Nucleotide-binding</keyword>
<dbReference type="Proteomes" id="UP000183983">
    <property type="component" value="Unassembled WGS sequence"/>
</dbReference>
<dbReference type="Gene3D" id="3.40.50.300">
    <property type="entry name" value="P-loop containing nucleotide triphosphate hydrolases"/>
    <property type="match status" value="1"/>
</dbReference>